<dbReference type="InterPro" id="IPR029058">
    <property type="entry name" value="AB_hydrolase_fold"/>
</dbReference>
<dbReference type="Proteomes" id="UP000218811">
    <property type="component" value="Unassembled WGS sequence"/>
</dbReference>
<dbReference type="AlphaFoldDB" id="A0A2H3JL47"/>
<dbReference type="Pfam" id="PF00561">
    <property type="entry name" value="Abhydrolase_1"/>
    <property type="match status" value="1"/>
</dbReference>
<evidence type="ECO:0000313" key="10">
    <source>
        <dbReference type="Proteomes" id="UP000218811"/>
    </source>
</evidence>
<keyword evidence="10" id="KW-1185">Reference proteome</keyword>
<reference evidence="9 10" key="1">
    <citation type="journal article" date="2012" name="Science">
        <title>The Paleozoic origin of enzymatic lignin decomposition reconstructed from 31 fungal genomes.</title>
        <authorList>
            <person name="Floudas D."/>
            <person name="Binder M."/>
            <person name="Riley R."/>
            <person name="Barry K."/>
            <person name="Blanchette R.A."/>
            <person name="Henrissat B."/>
            <person name="Martinez A.T."/>
            <person name="Otillar R."/>
            <person name="Spatafora J.W."/>
            <person name="Yadav J.S."/>
            <person name="Aerts A."/>
            <person name="Benoit I."/>
            <person name="Boyd A."/>
            <person name="Carlson A."/>
            <person name="Copeland A."/>
            <person name="Coutinho P.M."/>
            <person name="de Vries R.P."/>
            <person name="Ferreira P."/>
            <person name="Findley K."/>
            <person name="Foster B."/>
            <person name="Gaskell J."/>
            <person name="Glotzer D."/>
            <person name="Gorecki P."/>
            <person name="Heitman J."/>
            <person name="Hesse C."/>
            <person name="Hori C."/>
            <person name="Igarashi K."/>
            <person name="Jurgens J.A."/>
            <person name="Kallen N."/>
            <person name="Kersten P."/>
            <person name="Kohler A."/>
            <person name="Kuees U."/>
            <person name="Kumar T.K.A."/>
            <person name="Kuo A."/>
            <person name="LaButti K."/>
            <person name="Larrondo L.F."/>
            <person name="Lindquist E."/>
            <person name="Ling A."/>
            <person name="Lombard V."/>
            <person name="Lucas S."/>
            <person name="Lundell T."/>
            <person name="Martin R."/>
            <person name="McLaughlin D.J."/>
            <person name="Morgenstern I."/>
            <person name="Morin E."/>
            <person name="Murat C."/>
            <person name="Nagy L.G."/>
            <person name="Nolan M."/>
            <person name="Ohm R.A."/>
            <person name="Patyshakuliyeva A."/>
            <person name="Rokas A."/>
            <person name="Ruiz-Duenas F.J."/>
            <person name="Sabat G."/>
            <person name="Salamov A."/>
            <person name="Samejima M."/>
            <person name="Schmutz J."/>
            <person name="Slot J.C."/>
            <person name="St John F."/>
            <person name="Stenlid J."/>
            <person name="Sun H."/>
            <person name="Sun S."/>
            <person name="Syed K."/>
            <person name="Tsang A."/>
            <person name="Wiebenga A."/>
            <person name="Young D."/>
            <person name="Pisabarro A."/>
            <person name="Eastwood D.C."/>
            <person name="Martin F."/>
            <person name="Cullen D."/>
            <person name="Grigoriev I.V."/>
            <person name="Hibbett D.S."/>
        </authorList>
    </citation>
    <scope>NUCLEOTIDE SEQUENCE [LARGE SCALE GENOMIC DNA]</scope>
    <source>
        <strain evidence="9 10">MD-104</strain>
    </source>
</reference>
<evidence type="ECO:0000256" key="5">
    <source>
        <dbReference type="ARBA" id="ARBA00022989"/>
    </source>
</evidence>
<dbReference type="InterPro" id="IPR000073">
    <property type="entry name" value="AB_hydrolase_1"/>
</dbReference>
<evidence type="ECO:0000259" key="8">
    <source>
        <dbReference type="Pfam" id="PF00561"/>
    </source>
</evidence>
<dbReference type="STRING" id="742152.A0A2H3JL47"/>
<keyword evidence="7" id="KW-0472">Membrane</keyword>
<dbReference type="OMA" id="WRMYNEI"/>
<keyword evidence="5" id="KW-1133">Transmembrane helix</keyword>
<keyword evidence="4" id="KW-0442">Lipid degradation</keyword>
<evidence type="ECO:0000256" key="1">
    <source>
        <dbReference type="ARBA" id="ARBA00004167"/>
    </source>
</evidence>
<evidence type="ECO:0000256" key="6">
    <source>
        <dbReference type="ARBA" id="ARBA00023098"/>
    </source>
</evidence>
<dbReference type="EMBL" id="KB467887">
    <property type="protein sequence ID" value="PCH36727.1"/>
    <property type="molecule type" value="Genomic_DNA"/>
</dbReference>
<keyword evidence="3 9" id="KW-0378">Hydrolase</keyword>
<dbReference type="GO" id="GO:0016020">
    <property type="term" value="C:membrane"/>
    <property type="evidence" value="ECO:0007669"/>
    <property type="project" value="UniProtKB-SubCell"/>
</dbReference>
<name>A0A2H3JL47_WOLCO</name>
<dbReference type="GO" id="GO:0016787">
    <property type="term" value="F:hydrolase activity"/>
    <property type="evidence" value="ECO:0007669"/>
    <property type="project" value="UniProtKB-KW"/>
</dbReference>
<comment type="subcellular location">
    <subcellularLocation>
        <location evidence="1">Membrane</location>
        <topology evidence="1">Single-pass membrane protein</topology>
    </subcellularLocation>
</comment>
<proteinExistence type="predicted"/>
<feature type="domain" description="AB hydrolase-1" evidence="8">
    <location>
        <begin position="136"/>
        <end position="435"/>
    </location>
</feature>
<dbReference type="OrthoDB" id="9974421at2759"/>
<dbReference type="Gene3D" id="3.40.50.1820">
    <property type="entry name" value="alpha/beta hydrolase"/>
    <property type="match status" value="1"/>
</dbReference>
<dbReference type="PANTHER" id="PTHR11005">
    <property type="entry name" value="LYSOSOMAL ACID LIPASE-RELATED"/>
    <property type="match status" value="1"/>
</dbReference>
<keyword evidence="2" id="KW-0812">Transmembrane</keyword>
<dbReference type="FunFam" id="3.40.50.1820:FF:000095">
    <property type="entry name" value="Triglyceride lipase-cholesterol esterase"/>
    <property type="match status" value="1"/>
</dbReference>
<accession>A0A2H3JL47</accession>
<evidence type="ECO:0000256" key="7">
    <source>
        <dbReference type="ARBA" id="ARBA00023136"/>
    </source>
</evidence>
<evidence type="ECO:0000256" key="3">
    <source>
        <dbReference type="ARBA" id="ARBA00022801"/>
    </source>
</evidence>
<gene>
    <name evidence="9" type="ORF">WOLCODRAFT_109097</name>
</gene>
<organism evidence="9 10">
    <name type="scientific">Wolfiporia cocos (strain MD-104)</name>
    <name type="common">Brown rot fungus</name>
    <dbReference type="NCBI Taxonomy" id="742152"/>
    <lineage>
        <taxon>Eukaryota</taxon>
        <taxon>Fungi</taxon>
        <taxon>Dikarya</taxon>
        <taxon>Basidiomycota</taxon>
        <taxon>Agaricomycotina</taxon>
        <taxon>Agaricomycetes</taxon>
        <taxon>Polyporales</taxon>
        <taxon>Phaeolaceae</taxon>
        <taxon>Wolfiporia</taxon>
    </lineage>
</organism>
<dbReference type="SUPFAM" id="SSF53474">
    <property type="entry name" value="alpha/beta-Hydrolases"/>
    <property type="match status" value="1"/>
</dbReference>
<keyword evidence="6" id="KW-0443">Lipid metabolism</keyword>
<evidence type="ECO:0000313" key="9">
    <source>
        <dbReference type="EMBL" id="PCH36727.1"/>
    </source>
</evidence>
<evidence type="ECO:0000256" key="2">
    <source>
        <dbReference type="ARBA" id="ARBA00022692"/>
    </source>
</evidence>
<protein>
    <submittedName>
        <fullName evidence="9">Alpha/beta-hydrolase</fullName>
    </submittedName>
</protein>
<dbReference type="GO" id="GO:0016042">
    <property type="term" value="P:lipid catabolic process"/>
    <property type="evidence" value="ECO:0007669"/>
    <property type="project" value="UniProtKB-KW"/>
</dbReference>
<sequence>MPYIPLLGRLTPREYTAVLLGTALLLLETVLTRVVALLPTGVIRWFYARSRELFDALVGPPAPRRPRQREEREHMRHAERIRRAPDFGALCELSGVAYEEHVVRTSDGYLLGLHRIPPRAWSTSAPAGTRTRPSAPVVYLHHGLLMNSEVWVCLTTPARSLALTLSALGFDVWLGNNRGNKYSRKSVHHPPSSDAFWDYSIDEFAWADIPESIAYILRVTGEPSLSYIGFSQGTAQAFAALSVNHELNRNVNAFLALAPAMSPAGLAPPLVDALMKASPALLFLVFGRRAILSSAHAWQAVLYPPLFGALISASLKYLFKWQCRRISADQRHAAYAHLYSACSVKSVVHWFQIMRTGVFSMYDDETDALAPKRKRAGVTSYAPLRFPTRNISAPVLLLYGNEDSLVDIDIMLRELPAHTRARRLHGYEHLDVLWGADVHVDVIPEVLGTLKAWCVGPERVDWTIWEKEFGGVGVEEVVLSGKEEDAGLFLRVPGAEEDGELGTVSETTSAWGGDDR</sequence>
<evidence type="ECO:0000256" key="4">
    <source>
        <dbReference type="ARBA" id="ARBA00022963"/>
    </source>
</evidence>